<gene>
    <name evidence="2" type="ORF">NP493_25g06001</name>
</gene>
<accession>A0AAD9PDS9</accession>
<evidence type="ECO:0000259" key="1">
    <source>
        <dbReference type="Pfam" id="PF01607"/>
    </source>
</evidence>
<name>A0AAD9PDS9_RIDPI</name>
<dbReference type="Pfam" id="PF01607">
    <property type="entry name" value="CBM_14"/>
    <property type="match status" value="1"/>
</dbReference>
<evidence type="ECO:0000313" key="3">
    <source>
        <dbReference type="Proteomes" id="UP001209878"/>
    </source>
</evidence>
<dbReference type="GO" id="GO:0008061">
    <property type="term" value="F:chitin binding"/>
    <property type="evidence" value="ECO:0007669"/>
    <property type="project" value="InterPro"/>
</dbReference>
<evidence type="ECO:0000313" key="2">
    <source>
        <dbReference type="EMBL" id="KAK2192692.1"/>
    </source>
</evidence>
<dbReference type="AlphaFoldDB" id="A0AAD9PDS9"/>
<dbReference type="Gene3D" id="2.170.140.10">
    <property type="entry name" value="Chitin binding domain"/>
    <property type="match status" value="1"/>
</dbReference>
<organism evidence="2 3">
    <name type="scientific">Ridgeia piscesae</name>
    <name type="common">Tubeworm</name>
    <dbReference type="NCBI Taxonomy" id="27915"/>
    <lineage>
        <taxon>Eukaryota</taxon>
        <taxon>Metazoa</taxon>
        <taxon>Spiralia</taxon>
        <taxon>Lophotrochozoa</taxon>
        <taxon>Annelida</taxon>
        <taxon>Polychaeta</taxon>
        <taxon>Sedentaria</taxon>
        <taxon>Canalipalpata</taxon>
        <taxon>Sabellida</taxon>
        <taxon>Siboglinidae</taxon>
        <taxon>Ridgeia</taxon>
    </lineage>
</organism>
<dbReference type="Proteomes" id="UP001209878">
    <property type="component" value="Unassembled WGS sequence"/>
</dbReference>
<protein>
    <recommendedName>
        <fullName evidence="1">Chitin-binding type-2 domain-containing protein</fullName>
    </recommendedName>
</protein>
<dbReference type="InterPro" id="IPR002557">
    <property type="entry name" value="Chitin-bd_dom"/>
</dbReference>
<reference evidence="2" key="1">
    <citation type="journal article" date="2023" name="Mol. Biol. Evol.">
        <title>Third-Generation Sequencing Reveals the Adaptive Role of the Epigenome in Three Deep-Sea Polychaetes.</title>
        <authorList>
            <person name="Perez M."/>
            <person name="Aroh O."/>
            <person name="Sun Y."/>
            <person name="Lan Y."/>
            <person name="Juniper S.K."/>
            <person name="Young C.R."/>
            <person name="Angers B."/>
            <person name="Qian P.Y."/>
        </authorList>
    </citation>
    <scope>NUCLEOTIDE SEQUENCE</scope>
    <source>
        <strain evidence="2">R07B-5</strain>
    </source>
</reference>
<sequence length="342" mass="36808">MYPAPESHCCDAVDPNTPFNAQEKCSLCFNKTKSTPGFAADPNNCQKFYMCEPAGGPDKWNVFPMTCPNCTFWDQDKLTCVGVFLDLMDTGVCGDFAPVTDAVTIPTHGMDQKLFCIDFENQYQLADSGVYVFNDGVDVGMDPLCPVAASKCGHFLGSNSRLEIPLFSNAYSSYPSLRITMYLRKTGGGPGDVRGVMSNDCGPNGMVAGADGNSLYCAVNGSLFTGGLKDPAVDITSDSTGAAVVYAEMTWTGSIFSVVLRQDNPMGPILDPQPSVPFNGPIRNSHCPLVIGSFIKMAMGSYFEGYMDDVSFAPRCCQIEVTIFGLSKFVYHCRSSTLLATA</sequence>
<feature type="domain" description="Chitin-binding type-2" evidence="1">
    <location>
        <begin position="35"/>
        <end position="81"/>
    </location>
</feature>
<dbReference type="GO" id="GO:0005576">
    <property type="term" value="C:extracellular region"/>
    <property type="evidence" value="ECO:0007669"/>
    <property type="project" value="InterPro"/>
</dbReference>
<comment type="caution">
    <text evidence="2">The sequence shown here is derived from an EMBL/GenBank/DDBJ whole genome shotgun (WGS) entry which is preliminary data.</text>
</comment>
<dbReference type="InterPro" id="IPR036508">
    <property type="entry name" value="Chitin-bd_dom_sf"/>
</dbReference>
<dbReference type="EMBL" id="JAODUO010000025">
    <property type="protein sequence ID" value="KAK2192692.1"/>
    <property type="molecule type" value="Genomic_DNA"/>
</dbReference>
<proteinExistence type="predicted"/>
<dbReference type="SUPFAM" id="SSF57625">
    <property type="entry name" value="Invertebrate chitin-binding proteins"/>
    <property type="match status" value="1"/>
</dbReference>
<keyword evidence="3" id="KW-1185">Reference proteome</keyword>